<feature type="region of interest" description="Disordered" evidence="1">
    <location>
        <begin position="1"/>
        <end position="21"/>
    </location>
</feature>
<dbReference type="EMBL" id="KZ993897">
    <property type="protein sequence ID" value="RKO94443.1"/>
    <property type="molecule type" value="Genomic_DNA"/>
</dbReference>
<evidence type="ECO:0000313" key="2">
    <source>
        <dbReference type="EMBL" id="RKO94443.1"/>
    </source>
</evidence>
<name>A0A4P9WQJ2_9FUNG</name>
<proteinExistence type="predicted"/>
<reference evidence="3" key="1">
    <citation type="journal article" date="2018" name="Nat. Microbiol.">
        <title>Leveraging single-cell genomics to expand the fungal tree of life.</title>
        <authorList>
            <person name="Ahrendt S.R."/>
            <person name="Quandt C.A."/>
            <person name="Ciobanu D."/>
            <person name="Clum A."/>
            <person name="Salamov A."/>
            <person name="Andreopoulos B."/>
            <person name="Cheng J.F."/>
            <person name="Woyke T."/>
            <person name="Pelin A."/>
            <person name="Henrissat B."/>
            <person name="Reynolds N.K."/>
            <person name="Benny G.L."/>
            <person name="Smith M.E."/>
            <person name="James T.Y."/>
            <person name="Grigoriev I.V."/>
        </authorList>
    </citation>
    <scope>NUCLEOTIDE SEQUENCE [LARGE SCALE GENOMIC DNA]</scope>
</reference>
<dbReference type="Proteomes" id="UP000269721">
    <property type="component" value="Unassembled WGS sequence"/>
</dbReference>
<evidence type="ECO:0000256" key="1">
    <source>
        <dbReference type="SAM" id="MobiDB-lite"/>
    </source>
</evidence>
<evidence type="ECO:0000313" key="3">
    <source>
        <dbReference type="Proteomes" id="UP000269721"/>
    </source>
</evidence>
<protein>
    <submittedName>
        <fullName evidence="2">Uncharacterized protein</fullName>
    </submittedName>
</protein>
<feature type="region of interest" description="Disordered" evidence="1">
    <location>
        <begin position="218"/>
        <end position="237"/>
    </location>
</feature>
<organism evidence="2 3">
    <name type="scientific">Blyttiomyces helicus</name>
    <dbReference type="NCBI Taxonomy" id="388810"/>
    <lineage>
        <taxon>Eukaryota</taxon>
        <taxon>Fungi</taxon>
        <taxon>Fungi incertae sedis</taxon>
        <taxon>Chytridiomycota</taxon>
        <taxon>Chytridiomycota incertae sedis</taxon>
        <taxon>Chytridiomycetes</taxon>
        <taxon>Chytridiomycetes incertae sedis</taxon>
        <taxon>Blyttiomyces</taxon>
    </lineage>
</organism>
<feature type="compositionally biased region" description="Polar residues" evidence="1">
    <location>
        <begin position="222"/>
        <end position="233"/>
    </location>
</feature>
<accession>A0A4P9WQJ2</accession>
<sequence>MENVTDSQPIACRAPRTRAATPPWQMVSPKMAPHTNPPVKHTVPLTAPHLAEFTVGNVWAKGAWKSLLETWKELVDDEDNPDTMIMLATIEVETKDLVKRWATIDKDAEAYIQNRGATKTGAAAILEHKYFNLYMDMTLANLEKVSRADACPHDEPVFGSDKEYKVEKKDPQIHTAEDENEDRIFENEIKRDTDFGAVNNNLVLPGLRLQWRDSDQEKQLGQDCQRQGISQGPGQDHANELAARPRAHQASLQNKLQMPMSKYKIIQPASISSANREVTMRGANTAALLVGLRGWSNRGGPGWQTHRKMQARSLELAWIFAERCIVDSVCTKN</sequence>
<gene>
    <name evidence="2" type="ORF">BDK51DRAFT_29849</name>
</gene>
<keyword evidence="3" id="KW-1185">Reference proteome</keyword>
<dbReference type="AlphaFoldDB" id="A0A4P9WQJ2"/>